<dbReference type="RefSeq" id="WP_102820836.1">
    <property type="nucleotide sequence ID" value="NZ_JAMOHR010000009.1"/>
</dbReference>
<name>A0A2N8RDN0_STUST</name>
<dbReference type="InterPro" id="IPR022205">
    <property type="entry name" value="DUF3732"/>
</dbReference>
<feature type="coiled-coil region" evidence="1">
    <location>
        <begin position="286"/>
        <end position="313"/>
    </location>
</feature>
<organism evidence="2 3">
    <name type="scientific">Stutzerimonas stutzeri</name>
    <name type="common">Pseudomonas stutzeri</name>
    <dbReference type="NCBI Taxonomy" id="316"/>
    <lineage>
        <taxon>Bacteria</taxon>
        <taxon>Pseudomonadati</taxon>
        <taxon>Pseudomonadota</taxon>
        <taxon>Gammaproteobacteria</taxon>
        <taxon>Pseudomonadales</taxon>
        <taxon>Pseudomonadaceae</taxon>
        <taxon>Stutzerimonas</taxon>
    </lineage>
</organism>
<dbReference type="AlphaFoldDB" id="A0A2N8RDN0"/>
<gene>
    <name evidence="2" type="ORF">CXK99_13130</name>
</gene>
<reference evidence="2 3" key="1">
    <citation type="submission" date="2018-01" db="EMBL/GenBank/DDBJ databases">
        <title>Denitrification phenotypes of diverse strains of Pseudomonas stutzeri.</title>
        <authorList>
            <person name="Milligan D.A."/>
            <person name="Bergaust L."/>
            <person name="Bakken L.R."/>
            <person name="Frostegard A."/>
        </authorList>
    </citation>
    <scope>NUCLEOTIDE SEQUENCE [LARGE SCALE GENOMIC DNA]</scope>
    <source>
        <strain evidence="2 3">CCUG 44592</strain>
    </source>
</reference>
<evidence type="ECO:0000313" key="2">
    <source>
        <dbReference type="EMBL" id="PNF59200.1"/>
    </source>
</evidence>
<evidence type="ECO:0000313" key="3">
    <source>
        <dbReference type="Proteomes" id="UP000236003"/>
    </source>
</evidence>
<dbReference type="Proteomes" id="UP000236003">
    <property type="component" value="Unassembled WGS sequence"/>
</dbReference>
<proteinExistence type="predicted"/>
<dbReference type="Pfam" id="PF12532">
    <property type="entry name" value="DUF3732"/>
    <property type="match status" value="1"/>
</dbReference>
<keyword evidence="1" id="KW-0175">Coiled coil</keyword>
<evidence type="ECO:0000256" key="1">
    <source>
        <dbReference type="SAM" id="Coils"/>
    </source>
</evidence>
<sequence length="652" mass="72813">MSRWNIQEVAYYSHDGRVRKLKFETGQLNIITGASGTGKSAVIQTIDYCFGSSSCEIPAFITDRVMAVAIKMVGGPTQAVVGRRIRTGASKTSHQMFFDFGSSCDLPERGDLLKGETTRESARAGMERLFGISDAALQAGPGEEENARISLRQATAFMYLTKNVIDSERTLLHGLDVAKSASHIIAALPYFLGAIDARTLHARFKMKGLRKGIEAEEKRKLKQQKDDDEFAAVSLALLEEANACGMPVDESAYGSLMARIDNLSALAYWSAHSPTDTFAHGSASPLSQILSEKQRMAETLLQLRRELRAAMATSQLSEEVQVGVDRQRKKLNAIQFFGGDSYLQTCPVCSSRTDEPSAKHLAITHAFKALTAERDVARKNRPILDAFTLRLQGSIDEATRTMRLLDIRAQELVAADNAARTDEERSHRASRVAGRIGFFLEHSTAQTPFDSSRLERYDEELQALDAEFGGDATDERLRTAELLISESATEIFRGLPVSEPFDETRLVFNAKKPAVTVLDTSIGRSYKLPDLGSDQNYLSVHIALLFGLHRFFAATSSPVPGVLILDQVSRPYFPEQAEHDGREENELRSEDSKSLLKYFDFMFSEVERNEGLQVIVLEHAYFTDDERYKKAVRYRWRKDGTERLIPPNWPQR</sequence>
<evidence type="ECO:0008006" key="4">
    <source>
        <dbReference type="Google" id="ProtNLM"/>
    </source>
</evidence>
<accession>A0A2N8RDN0</accession>
<dbReference type="EMBL" id="POUM01000010">
    <property type="protein sequence ID" value="PNF59200.1"/>
    <property type="molecule type" value="Genomic_DNA"/>
</dbReference>
<protein>
    <recommendedName>
        <fullName evidence="4">DUF3732 domain-containing protein</fullName>
    </recommendedName>
</protein>
<comment type="caution">
    <text evidence="2">The sequence shown here is derived from an EMBL/GenBank/DDBJ whole genome shotgun (WGS) entry which is preliminary data.</text>
</comment>